<dbReference type="InterPro" id="IPR012337">
    <property type="entry name" value="RNaseH-like_sf"/>
</dbReference>
<dbReference type="Gene3D" id="3.30.420.10">
    <property type="entry name" value="Ribonuclease H-like superfamily/Ribonuclease H"/>
    <property type="match status" value="1"/>
</dbReference>
<accession>A0A6B2LKT0</accession>
<dbReference type="InterPro" id="IPR036397">
    <property type="entry name" value="RNaseH_sf"/>
</dbReference>
<reference evidence="2" key="1">
    <citation type="journal article" date="2020" name="J. Eukaryot. Microbiol.">
        <title>De novo Sequencing, Assembly and Annotation of the Transcriptome for the Free-Living Testate Amoeba Arcella intermedia.</title>
        <authorList>
            <person name="Ribeiro G.M."/>
            <person name="Porfirio-Sousa A.L."/>
            <person name="Maurer-Alcala X.X."/>
            <person name="Katz L.A."/>
            <person name="Lahr D.J.G."/>
        </authorList>
    </citation>
    <scope>NUCLEOTIDE SEQUENCE</scope>
</reference>
<dbReference type="AlphaFoldDB" id="A0A6B2LKT0"/>
<organism evidence="2">
    <name type="scientific">Arcella intermedia</name>
    <dbReference type="NCBI Taxonomy" id="1963864"/>
    <lineage>
        <taxon>Eukaryota</taxon>
        <taxon>Amoebozoa</taxon>
        <taxon>Tubulinea</taxon>
        <taxon>Elardia</taxon>
        <taxon>Arcellinida</taxon>
        <taxon>Sphaerothecina</taxon>
        <taxon>Arcellidae</taxon>
        <taxon>Arcella</taxon>
    </lineage>
</organism>
<name>A0A6B2LKT0_9EUKA</name>
<feature type="domain" description="Piwi" evidence="1">
    <location>
        <begin position="32"/>
        <end position="102"/>
    </location>
</feature>
<dbReference type="InterPro" id="IPR003165">
    <property type="entry name" value="Piwi"/>
</dbReference>
<dbReference type="GO" id="GO:0003676">
    <property type="term" value="F:nucleic acid binding"/>
    <property type="evidence" value="ECO:0007669"/>
    <property type="project" value="InterPro"/>
</dbReference>
<sequence length="116" mass="13064">MVRTQEGLLNPAPGTSFEDGRYVPMRADIKDFFLVSTYNSTSTAKPVNYCLINGANAIELAKFQQLTFWMCHMYPNWANSIKVPFVTQAAHKLAYLLGGEANVTVHPHLQSSFFYL</sequence>
<dbReference type="Pfam" id="PF02171">
    <property type="entry name" value="Piwi"/>
    <property type="match status" value="1"/>
</dbReference>
<dbReference type="SUPFAM" id="SSF53098">
    <property type="entry name" value="Ribonuclease H-like"/>
    <property type="match status" value="1"/>
</dbReference>
<protein>
    <recommendedName>
        <fullName evidence="1">Piwi domain-containing protein</fullName>
    </recommendedName>
</protein>
<proteinExistence type="predicted"/>
<dbReference type="EMBL" id="GIBP01008448">
    <property type="protein sequence ID" value="NDV37417.1"/>
    <property type="molecule type" value="Transcribed_RNA"/>
</dbReference>
<evidence type="ECO:0000259" key="1">
    <source>
        <dbReference type="PROSITE" id="PS50822"/>
    </source>
</evidence>
<dbReference type="PROSITE" id="PS50822">
    <property type="entry name" value="PIWI"/>
    <property type="match status" value="1"/>
</dbReference>
<evidence type="ECO:0000313" key="2">
    <source>
        <dbReference type="EMBL" id="NDV37417.1"/>
    </source>
</evidence>